<accession>A0A061D6N6</accession>
<protein>
    <submittedName>
        <fullName evidence="1">Uncharacterized protein</fullName>
    </submittedName>
</protein>
<evidence type="ECO:0000313" key="2">
    <source>
        <dbReference type="Proteomes" id="UP000033188"/>
    </source>
</evidence>
<dbReference type="RefSeq" id="XP_012767868.1">
    <property type="nucleotide sequence ID" value="XM_012912414.1"/>
</dbReference>
<dbReference type="AlphaFoldDB" id="A0A061D6N6"/>
<dbReference type="VEuPathDB" id="PiroplasmaDB:BBBOND_0208360"/>
<dbReference type="GeneID" id="24564223"/>
<sequence>MGSGKIAVSRSFEVRISTENLRLLRRTRAFTLRKTQISYLSRMLHACERESAAGFRGCARKFFCYAAPPSRAARDL</sequence>
<gene>
    <name evidence="1" type="ORF">BBBOND_0208360</name>
</gene>
<name>A0A061D6N6_BABBI</name>
<organism evidence="1 2">
    <name type="scientific">Babesia bigemina</name>
    <dbReference type="NCBI Taxonomy" id="5866"/>
    <lineage>
        <taxon>Eukaryota</taxon>
        <taxon>Sar</taxon>
        <taxon>Alveolata</taxon>
        <taxon>Apicomplexa</taxon>
        <taxon>Aconoidasida</taxon>
        <taxon>Piroplasmida</taxon>
        <taxon>Babesiidae</taxon>
        <taxon>Babesia</taxon>
    </lineage>
</organism>
<proteinExistence type="predicted"/>
<dbReference type="KEGG" id="bbig:BBBOND_0208360"/>
<keyword evidence="2" id="KW-1185">Reference proteome</keyword>
<dbReference type="Proteomes" id="UP000033188">
    <property type="component" value="Chromosome 2"/>
</dbReference>
<dbReference type="EMBL" id="LK391708">
    <property type="protein sequence ID" value="CDR95682.1"/>
    <property type="molecule type" value="Genomic_DNA"/>
</dbReference>
<reference evidence="2" key="1">
    <citation type="submission" date="2014-06" db="EMBL/GenBank/DDBJ databases">
        <authorList>
            <person name="Aslett M."/>
            <person name="De Silva N."/>
        </authorList>
    </citation>
    <scope>NUCLEOTIDE SEQUENCE [LARGE SCALE GENOMIC DNA]</scope>
    <source>
        <strain evidence="2">Bond</strain>
    </source>
</reference>
<evidence type="ECO:0000313" key="1">
    <source>
        <dbReference type="EMBL" id="CDR95682.1"/>
    </source>
</evidence>